<dbReference type="OrthoDB" id="5872298at2759"/>
<name>A0A7I8WGY3_BURXY</name>
<feature type="transmembrane region" description="Helical" evidence="2">
    <location>
        <begin position="353"/>
        <end position="378"/>
    </location>
</feature>
<keyword evidence="4" id="KW-1185">Reference proteome</keyword>
<feature type="compositionally biased region" description="Acidic residues" evidence="1">
    <location>
        <begin position="451"/>
        <end position="464"/>
    </location>
</feature>
<comment type="caution">
    <text evidence="3">The sequence shown here is derived from an EMBL/GenBank/DDBJ whole genome shotgun (WGS) entry which is preliminary data.</text>
</comment>
<feature type="transmembrane region" description="Helical" evidence="2">
    <location>
        <begin position="230"/>
        <end position="252"/>
    </location>
</feature>
<gene>
    <name evidence="3" type="ORF">BXYJ_LOCUS7472</name>
</gene>
<reference evidence="3" key="1">
    <citation type="submission" date="2020-09" db="EMBL/GenBank/DDBJ databases">
        <authorList>
            <person name="Kikuchi T."/>
        </authorList>
    </citation>
    <scope>NUCLEOTIDE SEQUENCE</scope>
    <source>
        <strain evidence="3">Ka4C1</strain>
    </source>
</reference>
<evidence type="ECO:0000313" key="3">
    <source>
        <dbReference type="EMBL" id="CAD5222504.1"/>
    </source>
</evidence>
<feature type="region of interest" description="Disordered" evidence="1">
    <location>
        <begin position="451"/>
        <end position="486"/>
    </location>
</feature>
<feature type="transmembrane region" description="Helical" evidence="2">
    <location>
        <begin position="190"/>
        <end position="210"/>
    </location>
</feature>
<accession>A0A7I8WGY3</accession>
<organism evidence="3 4">
    <name type="scientific">Bursaphelenchus xylophilus</name>
    <name type="common">Pinewood nematode worm</name>
    <name type="synonym">Aphelenchoides xylophilus</name>
    <dbReference type="NCBI Taxonomy" id="6326"/>
    <lineage>
        <taxon>Eukaryota</taxon>
        <taxon>Metazoa</taxon>
        <taxon>Ecdysozoa</taxon>
        <taxon>Nematoda</taxon>
        <taxon>Chromadorea</taxon>
        <taxon>Rhabditida</taxon>
        <taxon>Tylenchina</taxon>
        <taxon>Tylenchomorpha</taxon>
        <taxon>Aphelenchoidea</taxon>
        <taxon>Aphelenchoididae</taxon>
        <taxon>Bursaphelenchus</taxon>
    </lineage>
</organism>
<evidence type="ECO:0000256" key="1">
    <source>
        <dbReference type="SAM" id="MobiDB-lite"/>
    </source>
</evidence>
<proteinExistence type="predicted"/>
<sequence length="528" mass="60736">MRDDIALDLTTQPEAGPVSTSLSLARLEQFWHFVKKTRSLAEADRKKNIPFAHTCSNLQCPECQQESYFKLQYYQFSAMETIKYYWAGLKDFCTRVVQWRHPMTVPYILAVNGMFWATVFYADQEIQMRVLAGLAIALFSTDLLFSPTGEKSVIVQLLMWPVKDLWNTTAVVLCAYGIQQLMEEKQEERALWAAIGAVSCTLISPVYYYHDVNGKIGSGFRNLGAGIKKVLHFLIIRPVLFVYDALKYILLLKWMPGLKKRMSALGSYIYNTLDYYLLQYIRAAGRRIHASFVYWCYFHWWTDLKAVLKVWIGDPAVQKLRRIREKFIYVFGGYWLAPLAKYCGNVALDALKYMAAVGNQCAIAIGNSVIYPLLVLVYDQLKVATIYTYDIVGRPVVDALIKKYNIAEDFAFIYVLGPTANVVINSVPEKNPFCDDTDEDLKEFIPNAAESEFEDEQEDSDSDESLPPIDLPEKKKDLNISKATTDDLDDDSFLVNRLNRELSLSDSSDEEFLLFQRKERPRRRRKVQ</sequence>
<keyword evidence="2" id="KW-0812">Transmembrane</keyword>
<protein>
    <submittedName>
        <fullName evidence="3">(pine wood nematode) hypothetical protein</fullName>
    </submittedName>
</protein>
<keyword evidence="2" id="KW-1133">Transmembrane helix</keyword>
<feature type="transmembrane region" description="Helical" evidence="2">
    <location>
        <begin position="327"/>
        <end position="347"/>
    </location>
</feature>
<dbReference type="Proteomes" id="UP000659654">
    <property type="component" value="Unassembled WGS sequence"/>
</dbReference>
<dbReference type="Proteomes" id="UP000582659">
    <property type="component" value="Unassembled WGS sequence"/>
</dbReference>
<keyword evidence="2" id="KW-0472">Membrane</keyword>
<evidence type="ECO:0000313" key="4">
    <source>
        <dbReference type="Proteomes" id="UP000659654"/>
    </source>
</evidence>
<evidence type="ECO:0000256" key="2">
    <source>
        <dbReference type="SAM" id="Phobius"/>
    </source>
</evidence>
<dbReference type="AlphaFoldDB" id="A0A7I8WGY3"/>
<dbReference type="EMBL" id="CAJFDI010000003">
    <property type="protein sequence ID" value="CAD5222504.1"/>
    <property type="molecule type" value="Genomic_DNA"/>
</dbReference>
<dbReference type="EMBL" id="CAJFCV020000003">
    <property type="protein sequence ID" value="CAG9110526.1"/>
    <property type="molecule type" value="Genomic_DNA"/>
</dbReference>